<organism evidence="2 3">
    <name type="scientific">Eimeria tenella</name>
    <name type="common">Coccidian parasite</name>
    <dbReference type="NCBI Taxonomy" id="5802"/>
    <lineage>
        <taxon>Eukaryota</taxon>
        <taxon>Sar</taxon>
        <taxon>Alveolata</taxon>
        <taxon>Apicomplexa</taxon>
        <taxon>Conoidasida</taxon>
        <taxon>Coccidia</taxon>
        <taxon>Eucoccidiorida</taxon>
        <taxon>Eimeriorina</taxon>
        <taxon>Eimeriidae</taxon>
        <taxon>Eimeria</taxon>
    </lineage>
</organism>
<keyword evidence="3" id="KW-1185">Reference proteome</keyword>
<feature type="region of interest" description="Disordered" evidence="1">
    <location>
        <begin position="636"/>
        <end position="682"/>
    </location>
</feature>
<dbReference type="AlphaFoldDB" id="U6L0P4"/>
<reference evidence="2" key="1">
    <citation type="submission" date="2013-10" db="EMBL/GenBank/DDBJ databases">
        <title>Genomic analysis of the causative agents of coccidiosis in chickens.</title>
        <authorList>
            <person name="Reid A.J."/>
            <person name="Blake D."/>
            <person name="Billington K."/>
            <person name="Browne H."/>
            <person name="Dunn M."/>
            <person name="Hung S."/>
            <person name="Kawahara F."/>
            <person name="Miranda-Saavedra D."/>
            <person name="Mourier T."/>
            <person name="Nagra H."/>
            <person name="Otto T.D."/>
            <person name="Rawlings N."/>
            <person name="Sanchez A."/>
            <person name="Sanders M."/>
            <person name="Subramaniam C."/>
            <person name="Tay Y."/>
            <person name="Dear P."/>
            <person name="Doerig C."/>
            <person name="Gruber A."/>
            <person name="Parkinson J."/>
            <person name="Shirley M."/>
            <person name="Wan K.L."/>
            <person name="Berriman M."/>
            <person name="Tomley F."/>
            <person name="Pain A."/>
        </authorList>
    </citation>
    <scope>NUCLEOTIDE SEQUENCE [LARGE SCALE GENOMIC DNA]</scope>
    <source>
        <strain evidence="2">Houghton</strain>
    </source>
</reference>
<reference evidence="2" key="2">
    <citation type="submission" date="2013-10" db="EMBL/GenBank/DDBJ databases">
        <authorList>
            <person name="Aslett M."/>
        </authorList>
    </citation>
    <scope>NUCLEOTIDE SEQUENCE [LARGE SCALE GENOMIC DNA]</scope>
    <source>
        <strain evidence="2">Houghton</strain>
    </source>
</reference>
<dbReference type="OrthoDB" id="10682291at2759"/>
<evidence type="ECO:0000313" key="2">
    <source>
        <dbReference type="EMBL" id="CDJ43947.1"/>
    </source>
</evidence>
<name>U6L0P4_EIMTE</name>
<feature type="compositionally biased region" description="Acidic residues" evidence="1">
    <location>
        <begin position="664"/>
        <end position="677"/>
    </location>
</feature>
<sequence length="715" mass="74298">MELLGAFVRQPALKHYRAYCSGGLSTVGGLLHFGASGGQQNCIQPLQQQLRGKGLGPGAAACCRRLAGEVLRGLFSPRLAALDKALCGFAAAEQGPPPLGRGPCSLPGKEGPCSAGGALIVCSSKTAAWCLGLYLAARGLGEVECLLARGAPFAAFSAGCSNSRSSSSSKSGSGAAAGLGAWEARKRPPLRLLVAASPQLALYAAGSSSYGLVLVPEAPQKASELLQAAACCSSKARTCLEPSPLVLLFAAEAPPLAPISSSSEPRPGPSSQRAASVGFELYPVLQHISLLRRLAGPQGAPLAAAAVGPPGPQKPGLHVAATGAFVPCSRAWALLQQVLAQGYREPACSSFREARGSAAEAVFFLGPLRARRGPGGPQALELPPLKGFRETPIKPEKLQLKVAETQRPLDWREAWEGLAVKALQRLHELGVLSDNLLLQPVSPEQQEGAPRGPAAATGERAPSGGERMWRQIPQSLLAPESLRKMLQDPQSTEHSVDLYIHRVWCTPLTWPELQQEQQTQSKLQQGEAAAVAKSSLMTETDLPLPNSPVYDSGGLLGYWAPFSSKRAQAAANAAGAAAGAAAAVTPETKAAAANLLSQLFPDRPLSSVLQPLAILLPSPLPEAVVFHGVHPLGTWQGPPGFAQGEVGGPQEESGPEEGGSPELSDADSICEEPEAPGEEGLMRIEIEPPGENMKLKVPNAEALRALLVGPARISN</sequence>
<dbReference type="VEuPathDB" id="ToxoDB:ETH_00016850"/>
<feature type="compositionally biased region" description="Low complexity" evidence="1">
    <location>
        <begin position="648"/>
        <end position="662"/>
    </location>
</feature>
<dbReference type="EMBL" id="HG676392">
    <property type="protein sequence ID" value="CDJ43947.1"/>
    <property type="molecule type" value="Genomic_DNA"/>
</dbReference>
<dbReference type="RefSeq" id="XP_013234696.1">
    <property type="nucleotide sequence ID" value="XM_013379242.1"/>
</dbReference>
<proteinExistence type="predicted"/>
<protein>
    <submittedName>
        <fullName evidence="2">Uncharacterized protein</fullName>
    </submittedName>
</protein>
<evidence type="ECO:0000256" key="1">
    <source>
        <dbReference type="SAM" id="MobiDB-lite"/>
    </source>
</evidence>
<dbReference type="VEuPathDB" id="ToxoDB:ETH2_1355100"/>
<evidence type="ECO:0000313" key="3">
    <source>
        <dbReference type="Proteomes" id="UP000030747"/>
    </source>
</evidence>
<accession>U6L0P4</accession>
<gene>
    <name evidence="2" type="ORF">ETH_00016850</name>
</gene>
<dbReference type="Proteomes" id="UP000030747">
    <property type="component" value="Unassembled WGS sequence"/>
</dbReference>
<dbReference type="GeneID" id="25252524"/>
<feature type="region of interest" description="Disordered" evidence="1">
    <location>
        <begin position="443"/>
        <end position="467"/>
    </location>
</feature>